<name>A0A8J3LMP1_9ACTN</name>
<dbReference type="SUPFAM" id="SSF50998">
    <property type="entry name" value="Quinoprotein alcohol dehydrogenase-like"/>
    <property type="match status" value="1"/>
</dbReference>
<feature type="domain" description="Pyrrolo-quinoline quinone repeat" evidence="1">
    <location>
        <begin position="50"/>
        <end position="180"/>
    </location>
</feature>
<sequence length="432" mass="44688">MVTLLIVVLVSAMCTDPPGPDPADWTTYHHDNTRSGVAPELAPLGTLSKAWDATLDGAVYGQPLVVGDRVFAATENNTVYALDAATGRTIWSTHVGSPMPLSQLPCGNINPLGITSTMVYDPATRLLFALSETTAARHMLVSLDATTGTVRQRRAAEPPEGNRVAHQQRGALSLVDGRIYIPYGGLDGDCDRYIGSVVSLPVVGPAKPISYHVPTTRQGGIWAPGGGILVGDRLMYATGNGASTTTYDGSDSIIALNPELKLVDRFTPTIWAEDNSSDADLGSMTPALAGGYVYANGKRGVGYTLKPNHLGGIGGQIDQAYVCPTFGAAAVSGNTIYVPCVDGPRAVTINTKGKITVGWQAVVSGGGSPTIGGGAVWVIDTSLGILSALDPATGVVRQRIPVGKVHRFASPTLARGHAYVGTMTGVAAVAGA</sequence>
<evidence type="ECO:0000313" key="2">
    <source>
        <dbReference type="EMBL" id="GIG73520.1"/>
    </source>
</evidence>
<evidence type="ECO:0000259" key="1">
    <source>
        <dbReference type="Pfam" id="PF13360"/>
    </source>
</evidence>
<dbReference type="InterPro" id="IPR011047">
    <property type="entry name" value="Quinoprotein_ADH-like_sf"/>
</dbReference>
<gene>
    <name evidence="2" type="ORF">Pfl04_19240</name>
</gene>
<dbReference type="EMBL" id="BONU01000009">
    <property type="protein sequence ID" value="GIG73520.1"/>
    <property type="molecule type" value="Genomic_DNA"/>
</dbReference>
<dbReference type="InterPro" id="IPR002372">
    <property type="entry name" value="PQQ_rpt_dom"/>
</dbReference>
<dbReference type="PANTHER" id="PTHR34512:SF30">
    <property type="entry name" value="OUTER MEMBRANE PROTEIN ASSEMBLY FACTOR BAMB"/>
    <property type="match status" value="1"/>
</dbReference>
<dbReference type="PANTHER" id="PTHR34512">
    <property type="entry name" value="CELL SURFACE PROTEIN"/>
    <property type="match status" value="1"/>
</dbReference>
<protein>
    <recommendedName>
        <fullName evidence="1">Pyrrolo-quinoline quinone repeat domain-containing protein</fullName>
    </recommendedName>
</protein>
<dbReference type="InterPro" id="IPR018391">
    <property type="entry name" value="PQQ_b-propeller_rpt"/>
</dbReference>
<organism evidence="2 3">
    <name type="scientific">Planosporangium flavigriseum</name>
    <dbReference type="NCBI Taxonomy" id="373681"/>
    <lineage>
        <taxon>Bacteria</taxon>
        <taxon>Bacillati</taxon>
        <taxon>Actinomycetota</taxon>
        <taxon>Actinomycetes</taxon>
        <taxon>Micromonosporales</taxon>
        <taxon>Micromonosporaceae</taxon>
        <taxon>Planosporangium</taxon>
    </lineage>
</organism>
<accession>A0A8J3LMP1</accession>
<dbReference type="InterPro" id="IPR015943">
    <property type="entry name" value="WD40/YVTN_repeat-like_dom_sf"/>
</dbReference>
<keyword evidence="3" id="KW-1185">Reference proteome</keyword>
<dbReference type="Proteomes" id="UP000653674">
    <property type="component" value="Unassembled WGS sequence"/>
</dbReference>
<proteinExistence type="predicted"/>
<evidence type="ECO:0000313" key="3">
    <source>
        <dbReference type="Proteomes" id="UP000653674"/>
    </source>
</evidence>
<reference evidence="2" key="1">
    <citation type="submission" date="2021-01" db="EMBL/GenBank/DDBJ databases">
        <title>Whole genome shotgun sequence of Planosporangium flavigriseum NBRC 105377.</title>
        <authorList>
            <person name="Komaki H."/>
            <person name="Tamura T."/>
        </authorList>
    </citation>
    <scope>NUCLEOTIDE SEQUENCE</scope>
    <source>
        <strain evidence="2">NBRC 105377</strain>
    </source>
</reference>
<dbReference type="SMART" id="SM00564">
    <property type="entry name" value="PQQ"/>
    <property type="match status" value="2"/>
</dbReference>
<dbReference type="AlphaFoldDB" id="A0A8J3LMP1"/>
<dbReference type="Gene3D" id="2.130.10.10">
    <property type="entry name" value="YVTN repeat-like/Quinoprotein amine dehydrogenase"/>
    <property type="match status" value="2"/>
</dbReference>
<comment type="caution">
    <text evidence="2">The sequence shown here is derived from an EMBL/GenBank/DDBJ whole genome shotgun (WGS) entry which is preliminary data.</text>
</comment>
<dbReference type="Pfam" id="PF13360">
    <property type="entry name" value="PQQ_2"/>
    <property type="match status" value="1"/>
</dbReference>